<name>A0A1X2LTX2_9MYCO</name>
<keyword evidence="3" id="KW-1185">Reference proteome</keyword>
<dbReference type="PANTHER" id="PTHR37809">
    <property type="entry name" value="RIBOSOMAL PROTEIN S12 METHYLTHIOTRANSFERASE ACCESSORY FACTOR YCAO"/>
    <property type="match status" value="1"/>
</dbReference>
<evidence type="ECO:0000313" key="3">
    <source>
        <dbReference type="Proteomes" id="UP000193247"/>
    </source>
</evidence>
<dbReference type="Pfam" id="PF07812">
    <property type="entry name" value="TfuA"/>
    <property type="match status" value="1"/>
</dbReference>
<feature type="domain" description="YcaO" evidence="1">
    <location>
        <begin position="549"/>
        <end position="907"/>
    </location>
</feature>
<dbReference type="InterPro" id="IPR003776">
    <property type="entry name" value="YcaO-like_dom"/>
</dbReference>
<protein>
    <recommendedName>
        <fullName evidence="1">YcaO domain-containing protein</fullName>
    </recommendedName>
</protein>
<dbReference type="EMBL" id="NCXP01000015">
    <property type="protein sequence ID" value="OSC40326.1"/>
    <property type="molecule type" value="Genomic_DNA"/>
</dbReference>
<dbReference type="Proteomes" id="UP000193247">
    <property type="component" value="Unassembled WGS sequence"/>
</dbReference>
<dbReference type="PANTHER" id="PTHR37809:SF1">
    <property type="entry name" value="RIBOSOMAL PROTEIN S12 METHYLTHIOTRANSFERASE ACCESSORY FACTOR YCAO"/>
    <property type="match status" value="1"/>
</dbReference>
<evidence type="ECO:0000259" key="1">
    <source>
        <dbReference type="PROSITE" id="PS51664"/>
    </source>
</evidence>
<dbReference type="Pfam" id="PF02624">
    <property type="entry name" value="YcaO"/>
    <property type="match status" value="1"/>
</dbReference>
<dbReference type="PROSITE" id="PS51664">
    <property type="entry name" value="YCAO"/>
    <property type="match status" value="1"/>
</dbReference>
<dbReference type="NCBIfam" id="TIGR00702">
    <property type="entry name" value="YcaO-type kinase domain"/>
    <property type="match status" value="1"/>
</dbReference>
<dbReference type="Gene3D" id="3.30.160.660">
    <property type="match status" value="1"/>
</dbReference>
<comment type="caution">
    <text evidence="2">The sequence shown here is derived from an EMBL/GenBank/DDBJ whole genome shotgun (WGS) entry which is preliminary data.</text>
</comment>
<organism evidence="2 3">
    <name type="scientific">Mycobacterium decipiens</name>
    <dbReference type="NCBI Taxonomy" id="1430326"/>
    <lineage>
        <taxon>Bacteria</taxon>
        <taxon>Bacillati</taxon>
        <taxon>Actinomycetota</taxon>
        <taxon>Actinomycetes</taxon>
        <taxon>Mycobacteriales</taxon>
        <taxon>Mycobacteriaceae</taxon>
        <taxon>Mycobacterium</taxon>
    </lineage>
</organism>
<sequence>MTAMEVPVVADNPAQIVFLGPSLLLERAKEVLPDADFRPPVKRDDLAAVPPGSIVAIIDGVFAQSLAISPGEIRDSIDRGVQVYGAASMGALRAAEIPAVIGVGRIYEMYCSGVIERDDEVAVMLRPDTFASLTEPLVNVRFAVERLVRTGTLSRVDGDAIVQAAAKLHFSDRTYPAILAASSLSRNRDVADIICLLKRFDLKADDALLLLETIAHTEPRPTTTGDARPTNTPAYARVNAHESSSASILIWESGDRIQFEDLVRFLKVAGAFERYAARAISSRAAAGCPLRIPAPLPTRAQSIEAAQKTLDLTRFQWGWDSPEEAHVTMRDLGLGLEDVADTLEAEATVEHLVRAFATAPTEAFNAALRVELWRDALALKRETLRLGALQYFAAEGGLKEPPTAEELIDARRCIARLRHAFRWEAVATSLRTLGLSAPELDASIEQLALARRAGAPVTSALDRPTPTAAPVQRKAAWSDLPLALTSSIKAADSPRFSLSEAETSTVAADLAKQIGIVRIGLVGELDNLGIHIAQAYGQRSGWSSSFSSGKSESREGARVGSIMEEVEIFAQDRYSPAAQIHRSFGNWSAEHAAVDPLELGLPYDSRYTDALEFDWAPCYDLVSAQSTYVPTSSLLGQRQLNDIFYSPRLGGKIFSSSGLGSGFSLAEAIVHAGAEYIERHAYRLAEIQIDNPGSVGDRQFRFVDETTLPETPARIVGKYHHAGVLVRIVDITSDVAVPTYWARIFDDPFNSFQSASADGFACHPDPGVAVTMALLEAAQTRGGYIAGGREDYSLHARSLGRHERPRTAVPQSQAFWFSNDRPLQPFDANSGIHARDILDELEWMVDRVVRAGSPAFLVADYTTPQIRPAHAVRVLIPGLEVTNPLFTGRRARATLIRDLLPHGPRTQ</sequence>
<gene>
    <name evidence="2" type="ORF">B8W66_13550</name>
</gene>
<dbReference type="STRING" id="1430326.B8W66_13550"/>
<proteinExistence type="predicted"/>
<evidence type="ECO:0000313" key="2">
    <source>
        <dbReference type="EMBL" id="OSC40326.1"/>
    </source>
</evidence>
<dbReference type="InterPro" id="IPR012924">
    <property type="entry name" value="TfuA_core"/>
</dbReference>
<dbReference type="AlphaFoldDB" id="A0A1X2LTX2"/>
<accession>A0A1X2LTX2</accession>
<reference evidence="2 3" key="1">
    <citation type="submission" date="2017-04" db="EMBL/GenBank/DDBJ databases">
        <title>The new phylogeny of genus Mycobacterium.</title>
        <authorList>
            <person name="Tortoli E."/>
            <person name="Trovato A."/>
            <person name="Cirillo D.M."/>
        </authorList>
    </citation>
    <scope>NUCLEOTIDE SEQUENCE [LARGE SCALE GENOMIC DNA]</scope>
    <source>
        <strain evidence="2 3">TBL 1200985</strain>
    </source>
</reference>